<name>A0A6P7TZH9_9MOLL</name>
<dbReference type="Gene3D" id="3.20.20.10">
    <property type="entry name" value="Alanine racemase"/>
    <property type="match status" value="1"/>
</dbReference>
<dbReference type="InterPro" id="IPR029066">
    <property type="entry name" value="PLP-binding_barrel"/>
</dbReference>
<keyword evidence="7" id="KW-1185">Reference proteome</keyword>
<dbReference type="KEGG" id="osn:115229051"/>
<sequence length="535" mass="60190">MPARTVVFTSVSDWGVYVQDVARRIAVISGECKLEIDEDEYVDSFKTGLMEVTKAWAGGMSFSAICEMTDHFEGCVIRSLKSLEELLNDLIRVAKNMGCLEIEEKFQNYFLDQKPIHSFWQLPSKEQSDDKEKEFITSIDEYIEDSGSNSPKNSNSFPIDPIDSLKEKILLLQQLSEYVNQESSNSQPVNPPDNDITNSVYNQISELNDSNQNLKNDSNELNEHKMSRAPLHSQFEPKFSSKNKKMLPTIEKTALKNLDLIKVSNKNCNYKTDDIISEESKISNFCQSTDFLIHNLYFDGISQFLQNPNTLLFEIKSNWGGVISSFSSSFHVGSGCEDPKLYWHAIEASKFAFSEAMRIGYSPYLLDIGGGFPGADDSPVSFKLISEYINSGLATFFPGGDFPYLQVISEPGRFFVASAYTLVTRVVSVRQSSSKMMYYLNDGVYGAFNCVMYDHATLAPLCQRGLDFSKMYKCDLWGPTCDSIDCICEGVEMPLLSVDDLIVFKNMGAYTLVAASKFNGMNRAKCLYLNDAIIR</sequence>
<dbReference type="SMART" id="SM01142">
    <property type="entry name" value="DSHCT"/>
    <property type="match status" value="1"/>
</dbReference>
<feature type="domain" description="ATP-dependent RNA helicase Ski2/MTR4 C-terminal" evidence="6">
    <location>
        <begin position="1"/>
        <end position="110"/>
    </location>
</feature>
<proteinExistence type="inferred from homology"/>
<dbReference type="PRINTS" id="PR01179">
    <property type="entry name" value="ODADCRBXLASE"/>
</dbReference>
<evidence type="ECO:0000256" key="5">
    <source>
        <dbReference type="RuleBase" id="RU003737"/>
    </source>
</evidence>
<keyword evidence="3" id="KW-0663">Pyridoxal phosphate</keyword>
<dbReference type="InterPro" id="IPR022644">
    <property type="entry name" value="De-COase2_N"/>
</dbReference>
<dbReference type="GO" id="GO:0004586">
    <property type="term" value="F:ornithine decarboxylase activity"/>
    <property type="evidence" value="ECO:0007669"/>
    <property type="project" value="TreeGrafter"/>
</dbReference>
<comment type="similarity">
    <text evidence="2 5">Belongs to the Orn/Lys/Arg decarboxylase class-II family.</text>
</comment>
<evidence type="ECO:0000313" key="8">
    <source>
        <dbReference type="RefSeq" id="XP_029655335.1"/>
    </source>
</evidence>
<dbReference type="PANTHER" id="PTHR11482">
    <property type="entry name" value="ARGININE/DIAMINOPIMELATE/ORNITHINE DECARBOXYLASE"/>
    <property type="match status" value="1"/>
</dbReference>
<dbReference type="GO" id="GO:0033387">
    <property type="term" value="P:putrescine biosynthetic process from arginine, via ornithine"/>
    <property type="evidence" value="ECO:0007669"/>
    <property type="project" value="TreeGrafter"/>
</dbReference>
<dbReference type="Pfam" id="PF00278">
    <property type="entry name" value="Orn_DAP_Arg_deC"/>
    <property type="match status" value="1"/>
</dbReference>
<reference evidence="8" key="1">
    <citation type="submission" date="2025-08" db="UniProtKB">
        <authorList>
            <consortium name="RefSeq"/>
        </authorList>
    </citation>
    <scope>IDENTIFICATION</scope>
</reference>
<dbReference type="Gene3D" id="2.40.37.10">
    <property type="entry name" value="Lyase, Ornithine Decarboxylase, Chain A, domain 1"/>
    <property type="match status" value="1"/>
</dbReference>
<dbReference type="PRINTS" id="PR01182">
    <property type="entry name" value="ORNDCRBXLASE"/>
</dbReference>
<gene>
    <name evidence="8" type="primary">LOC115229051</name>
</gene>
<dbReference type="Gene3D" id="1.10.3380.30">
    <property type="match status" value="1"/>
</dbReference>
<comment type="cofactor">
    <cofactor evidence="1">
        <name>pyridoxal 5'-phosphate</name>
        <dbReference type="ChEBI" id="CHEBI:597326"/>
    </cofactor>
</comment>
<dbReference type="GO" id="GO:0005737">
    <property type="term" value="C:cytoplasm"/>
    <property type="evidence" value="ECO:0007669"/>
    <property type="project" value="TreeGrafter"/>
</dbReference>
<keyword evidence="4" id="KW-0456">Lyase</keyword>
<dbReference type="InterPro" id="IPR022643">
    <property type="entry name" value="De-COase2_C"/>
</dbReference>
<dbReference type="Pfam" id="PF08148">
    <property type="entry name" value="DSHCT"/>
    <property type="match status" value="1"/>
</dbReference>
<dbReference type="PANTHER" id="PTHR11482:SF6">
    <property type="entry name" value="ORNITHINE DECARBOXYLASE 1-RELATED"/>
    <property type="match status" value="1"/>
</dbReference>
<evidence type="ECO:0000313" key="7">
    <source>
        <dbReference type="Proteomes" id="UP000515154"/>
    </source>
</evidence>
<dbReference type="Proteomes" id="UP000515154">
    <property type="component" value="Unplaced"/>
</dbReference>
<evidence type="ECO:0000259" key="6">
    <source>
        <dbReference type="SMART" id="SM01142"/>
    </source>
</evidence>
<evidence type="ECO:0000256" key="4">
    <source>
        <dbReference type="ARBA" id="ARBA00023239"/>
    </source>
</evidence>
<organism evidence="7 8">
    <name type="scientific">Octopus sinensis</name>
    <name type="common">East Asian common octopus</name>
    <dbReference type="NCBI Taxonomy" id="2607531"/>
    <lineage>
        <taxon>Eukaryota</taxon>
        <taxon>Metazoa</taxon>
        <taxon>Spiralia</taxon>
        <taxon>Lophotrochozoa</taxon>
        <taxon>Mollusca</taxon>
        <taxon>Cephalopoda</taxon>
        <taxon>Coleoidea</taxon>
        <taxon>Octopodiformes</taxon>
        <taxon>Octopoda</taxon>
        <taxon>Incirrata</taxon>
        <taxon>Octopodidae</taxon>
        <taxon>Octopus</taxon>
    </lineage>
</organism>
<dbReference type="InterPro" id="IPR002433">
    <property type="entry name" value="Orn_de-COase"/>
</dbReference>
<evidence type="ECO:0000256" key="3">
    <source>
        <dbReference type="ARBA" id="ARBA00022898"/>
    </source>
</evidence>
<dbReference type="RefSeq" id="XP_029655335.1">
    <property type="nucleotide sequence ID" value="XM_029799475.1"/>
</dbReference>
<dbReference type="AlphaFoldDB" id="A0A6P7TZH9"/>
<protein>
    <submittedName>
        <fullName evidence="8">Uncharacterized protein LOC115229051</fullName>
    </submittedName>
</protein>
<evidence type="ECO:0000256" key="2">
    <source>
        <dbReference type="ARBA" id="ARBA00008872"/>
    </source>
</evidence>
<dbReference type="SUPFAM" id="SSF50621">
    <property type="entry name" value="Alanine racemase C-terminal domain-like"/>
    <property type="match status" value="1"/>
</dbReference>
<dbReference type="InterPro" id="IPR012961">
    <property type="entry name" value="Ski2/MTR4_C"/>
</dbReference>
<dbReference type="InterPro" id="IPR009006">
    <property type="entry name" value="Ala_racemase/Decarboxylase_C"/>
</dbReference>
<dbReference type="InterPro" id="IPR000183">
    <property type="entry name" value="Orn/DAP/Arg_de-COase"/>
</dbReference>
<accession>A0A6P7TZH9</accession>
<dbReference type="Pfam" id="PF02784">
    <property type="entry name" value="Orn_Arg_deC_N"/>
    <property type="match status" value="1"/>
</dbReference>
<dbReference type="SUPFAM" id="SSF51419">
    <property type="entry name" value="PLP-binding barrel"/>
    <property type="match status" value="1"/>
</dbReference>
<evidence type="ECO:0000256" key="1">
    <source>
        <dbReference type="ARBA" id="ARBA00001933"/>
    </source>
</evidence>